<keyword evidence="3" id="KW-0645">Protease</keyword>
<comment type="similarity">
    <text evidence="1">Belongs to the peptidase C56 family.</text>
</comment>
<dbReference type="GO" id="GO:0008233">
    <property type="term" value="F:peptidase activity"/>
    <property type="evidence" value="ECO:0007669"/>
    <property type="project" value="UniProtKB-KW"/>
</dbReference>
<reference evidence="3 4" key="1">
    <citation type="submission" date="2017-02" db="EMBL/GenBank/DDBJ databases">
        <title>isolation and characterization of a novel temperate virus Aeropyrum globular virus 1 infecting hyperthermophilic archaeon Aeropyrum.</title>
        <authorList>
            <person name="Yumiya M."/>
            <person name="Yoshida T."/>
            <person name="Sako Y."/>
        </authorList>
    </citation>
    <scope>NUCLEOTIDE SEQUENCE [LARGE SCALE GENOMIC DNA]</scope>
    <source>
        <strain evidence="3 4">YK1-12-2013</strain>
    </source>
</reference>
<sequence length="180" mass="20046">MPRALIISADGFEDVELLYPYYRLVEAGFETLVAAPSRGEIKGKMGYKVEAKLSFEEVKPEEFDVLVIPGGRAPERVRLHEAALNIVRHFFEKNKPVATICHGPQVLISAGVVKGRRLTSYWGVKDDVIAAGGNWVDEPVVVDGNLVSSRYPPDIPYWMREFMRLLEARGLLAPTPVPKA</sequence>
<dbReference type="InterPro" id="IPR029062">
    <property type="entry name" value="Class_I_gatase-like"/>
</dbReference>
<dbReference type="CDD" id="cd03134">
    <property type="entry name" value="GATase1_PfpI_like"/>
    <property type="match status" value="1"/>
</dbReference>
<evidence type="ECO:0000256" key="1">
    <source>
        <dbReference type="ARBA" id="ARBA00008542"/>
    </source>
</evidence>
<dbReference type="Pfam" id="PF01965">
    <property type="entry name" value="DJ-1_PfpI"/>
    <property type="match status" value="1"/>
</dbReference>
<dbReference type="PANTHER" id="PTHR42733:SF2">
    <property type="entry name" value="DJ-1_THIJ_PFPI FAMILY PROTEIN"/>
    <property type="match status" value="1"/>
</dbReference>
<accession>A0A401HBK3</accession>
<dbReference type="OrthoDB" id="82036at2157"/>
<dbReference type="PROSITE" id="PS51276">
    <property type="entry name" value="PEPTIDASE_C56_PFPI"/>
    <property type="match status" value="1"/>
</dbReference>
<evidence type="ECO:0000259" key="2">
    <source>
        <dbReference type="Pfam" id="PF01965"/>
    </source>
</evidence>
<dbReference type="OMA" id="YAWMREF"/>
<dbReference type="EMBL" id="BDMD01000106">
    <property type="protein sequence ID" value="GBF09797.1"/>
    <property type="molecule type" value="Genomic_DNA"/>
</dbReference>
<evidence type="ECO:0000313" key="4">
    <source>
        <dbReference type="Proteomes" id="UP000291213"/>
    </source>
</evidence>
<dbReference type="AlphaFoldDB" id="A0A401HBK3"/>
<dbReference type="GeneID" id="1444540"/>
<dbReference type="RefSeq" id="WP_010865662.1">
    <property type="nucleotide sequence ID" value="NZ_BDMD01000106.1"/>
</dbReference>
<name>A0A401HBK3_AERPX</name>
<gene>
    <name evidence="3" type="ORF">apy_15220</name>
</gene>
<dbReference type="GO" id="GO:0006508">
    <property type="term" value="P:proteolysis"/>
    <property type="evidence" value="ECO:0007669"/>
    <property type="project" value="UniProtKB-KW"/>
</dbReference>
<evidence type="ECO:0000313" key="3">
    <source>
        <dbReference type="EMBL" id="GBF09797.1"/>
    </source>
</evidence>
<organism evidence="3 4">
    <name type="scientific">Aeropyrum pernix</name>
    <dbReference type="NCBI Taxonomy" id="56636"/>
    <lineage>
        <taxon>Archaea</taxon>
        <taxon>Thermoproteota</taxon>
        <taxon>Thermoprotei</taxon>
        <taxon>Desulfurococcales</taxon>
        <taxon>Desulfurococcaceae</taxon>
        <taxon>Aeropyrum</taxon>
    </lineage>
</organism>
<proteinExistence type="inferred from homology"/>
<feature type="domain" description="DJ-1/PfpI" evidence="2">
    <location>
        <begin position="3"/>
        <end position="164"/>
    </location>
</feature>
<dbReference type="NCBIfam" id="TIGR01382">
    <property type="entry name" value="PfpI"/>
    <property type="match status" value="1"/>
</dbReference>
<dbReference type="PANTHER" id="PTHR42733">
    <property type="entry name" value="DJ-1 PROTEIN"/>
    <property type="match status" value="1"/>
</dbReference>
<dbReference type="InterPro" id="IPR006286">
    <property type="entry name" value="C56_PfpI-like"/>
</dbReference>
<dbReference type="SUPFAM" id="SSF52317">
    <property type="entry name" value="Class I glutamine amidotransferase-like"/>
    <property type="match status" value="1"/>
</dbReference>
<protein>
    <submittedName>
        <fullName evidence="3">Protease I</fullName>
    </submittedName>
</protein>
<comment type="caution">
    <text evidence="3">The sequence shown here is derived from an EMBL/GenBank/DDBJ whole genome shotgun (WGS) entry which is preliminary data.</text>
</comment>
<dbReference type="InterPro" id="IPR002818">
    <property type="entry name" value="DJ-1/PfpI"/>
</dbReference>
<dbReference type="Gene3D" id="3.40.50.880">
    <property type="match status" value="1"/>
</dbReference>
<keyword evidence="3" id="KW-0378">Hydrolase</keyword>
<dbReference type="Proteomes" id="UP000291213">
    <property type="component" value="Unassembled WGS sequence"/>
</dbReference>